<organism evidence="1 2">
    <name type="scientific">Chryseobacterium lathyri</name>
    <dbReference type="NCBI Taxonomy" id="395933"/>
    <lineage>
        <taxon>Bacteria</taxon>
        <taxon>Pseudomonadati</taxon>
        <taxon>Bacteroidota</taxon>
        <taxon>Flavobacteriia</taxon>
        <taxon>Flavobacteriales</taxon>
        <taxon>Weeksellaceae</taxon>
        <taxon>Chryseobacterium group</taxon>
        <taxon>Chryseobacterium</taxon>
    </lineage>
</organism>
<dbReference type="EMBL" id="BJYI01000022">
    <property type="protein sequence ID" value="GEN73920.1"/>
    <property type="molecule type" value="Genomic_DNA"/>
</dbReference>
<proteinExistence type="predicted"/>
<sequence>MKKEEDFRDITESPKSNIVLIWSAPERDSLFLILKSNWIMNIIKIIGQKMLGDIIKNADNTNLTTRI</sequence>
<evidence type="ECO:0000313" key="1">
    <source>
        <dbReference type="EMBL" id="GEN73920.1"/>
    </source>
</evidence>
<reference evidence="1 2" key="1">
    <citation type="submission" date="2019-07" db="EMBL/GenBank/DDBJ databases">
        <title>Whole genome shotgun sequence of Chryseobacterium lathyri NBRC 105250.</title>
        <authorList>
            <person name="Hosoyama A."/>
            <person name="Uohara A."/>
            <person name="Ohji S."/>
            <person name="Ichikawa N."/>
        </authorList>
    </citation>
    <scope>NUCLEOTIDE SEQUENCE [LARGE SCALE GENOMIC DNA]</scope>
    <source>
        <strain evidence="1 2">NBRC 105250</strain>
    </source>
</reference>
<accession>A0A511YFE0</accession>
<evidence type="ECO:0000313" key="2">
    <source>
        <dbReference type="Proteomes" id="UP000321150"/>
    </source>
</evidence>
<gene>
    <name evidence="1" type="ORF">CLA01_39920</name>
</gene>
<protein>
    <submittedName>
        <fullName evidence="1">Uncharacterized protein</fullName>
    </submittedName>
</protein>
<comment type="caution">
    <text evidence="1">The sequence shown here is derived from an EMBL/GenBank/DDBJ whole genome shotgun (WGS) entry which is preliminary data.</text>
</comment>
<dbReference type="Proteomes" id="UP000321150">
    <property type="component" value="Unassembled WGS sequence"/>
</dbReference>
<name>A0A511YFE0_9FLAO</name>
<dbReference type="AlphaFoldDB" id="A0A511YFE0"/>